<dbReference type="EMBL" id="CP027033">
    <property type="protein sequence ID" value="AXR82661.1"/>
    <property type="molecule type" value="Genomic_DNA"/>
</dbReference>
<keyword evidence="4" id="KW-1015">Disulfide bond</keyword>
<feature type="region of interest" description="Disordered" evidence="5">
    <location>
        <begin position="214"/>
        <end position="280"/>
    </location>
</feature>
<dbReference type="Proteomes" id="UP000258613">
    <property type="component" value="Chromosome"/>
</dbReference>
<dbReference type="KEGG" id="nag:AArcMg_2671"/>
<feature type="region of interest" description="Disordered" evidence="5">
    <location>
        <begin position="1"/>
        <end position="44"/>
    </location>
</feature>
<dbReference type="CDD" id="cd02968">
    <property type="entry name" value="SCO"/>
    <property type="match status" value="1"/>
</dbReference>
<dbReference type="Pfam" id="PF02630">
    <property type="entry name" value="SCO1-SenC"/>
    <property type="match status" value="1"/>
</dbReference>
<dbReference type="InterPro" id="IPR036249">
    <property type="entry name" value="Thioredoxin-like_sf"/>
</dbReference>
<evidence type="ECO:0000313" key="8">
    <source>
        <dbReference type="Proteomes" id="UP000258613"/>
    </source>
</evidence>
<gene>
    <name evidence="7" type="ORF">AArcMg_2671</name>
</gene>
<evidence type="ECO:0000256" key="3">
    <source>
        <dbReference type="PIRSR" id="PIRSR603782-1"/>
    </source>
</evidence>
<feature type="compositionally biased region" description="Basic and acidic residues" evidence="5">
    <location>
        <begin position="13"/>
        <end position="26"/>
    </location>
</feature>
<feature type="binding site" evidence="3">
    <location>
        <position position="129"/>
    </location>
    <ligand>
        <name>Cu cation</name>
        <dbReference type="ChEBI" id="CHEBI:23378"/>
    </ligand>
</feature>
<feature type="disulfide bond" description="Redox-active" evidence="4">
    <location>
        <begin position="129"/>
        <end position="134"/>
    </location>
</feature>
<keyword evidence="3" id="KW-0479">Metal-binding</keyword>
<feature type="domain" description="Thioredoxin" evidence="6">
    <location>
        <begin position="89"/>
        <end position="316"/>
    </location>
</feature>
<protein>
    <submittedName>
        <fullName evidence="7">Regulatory protein PrrC</fullName>
    </submittedName>
</protein>
<evidence type="ECO:0000256" key="4">
    <source>
        <dbReference type="PIRSR" id="PIRSR603782-2"/>
    </source>
</evidence>
<comment type="similarity">
    <text evidence="1">Belongs to the SCO1/2 family.</text>
</comment>
<keyword evidence="8" id="KW-1185">Reference proteome</keyword>
<accession>A0A346PT16</accession>
<dbReference type="InterPro" id="IPR013766">
    <property type="entry name" value="Thioredoxin_domain"/>
</dbReference>
<proteinExistence type="inferred from homology"/>
<dbReference type="Gene3D" id="3.40.30.10">
    <property type="entry name" value="Glutaredoxin"/>
    <property type="match status" value="1"/>
</dbReference>
<feature type="compositionally biased region" description="Basic and acidic residues" evidence="5">
    <location>
        <begin position="214"/>
        <end position="256"/>
    </location>
</feature>
<sequence>MTEPMDGRAPNRRCSDPSSAERDSVRRTNQSSFPRPAERTHMNRRTYLQAASAAGLVGVAGCLDGVLQSGADGTVLGPPEQDLSESSHPTYGDELPSFSVPDAFTEEPVTDEQFRGEQAMLMTFVFTSCPDGLCPALLQMLNAAAQDAQAEGYEDDAAFVAITFDPDYDTPEVLEQEAENVGFDPSTDNWHVLRPEDNDVAYDLVAGDFGVPVHLEDHEDHGDEDGDHNHEDGDDHDSEDGADHDHDGEEHEHGDDDHDDDEHDHEDHGDGSEPTDGTHFYVIFLVNEDGIVERSYPGATDQPTDQIIEDLRTVVGE</sequence>
<dbReference type="PROSITE" id="PS51352">
    <property type="entry name" value="THIOREDOXIN_2"/>
    <property type="match status" value="1"/>
</dbReference>
<dbReference type="PANTHER" id="PTHR12151:SF25">
    <property type="entry name" value="LINALOOL DEHYDRATASE_ISOMERASE DOMAIN-CONTAINING PROTEIN"/>
    <property type="match status" value="1"/>
</dbReference>
<evidence type="ECO:0000259" key="6">
    <source>
        <dbReference type="PROSITE" id="PS51352"/>
    </source>
</evidence>
<name>A0A346PT16_9EURY</name>
<feature type="region of interest" description="Disordered" evidence="5">
    <location>
        <begin position="73"/>
        <end position="100"/>
    </location>
</feature>
<organism evidence="7 8">
    <name type="scientific">Natrarchaeobaculum sulfurireducens</name>
    <dbReference type="NCBI Taxonomy" id="2044521"/>
    <lineage>
        <taxon>Archaea</taxon>
        <taxon>Methanobacteriati</taxon>
        <taxon>Methanobacteriota</taxon>
        <taxon>Stenosarchaea group</taxon>
        <taxon>Halobacteria</taxon>
        <taxon>Halobacteriales</taxon>
        <taxon>Natrialbaceae</taxon>
        <taxon>Natrarchaeobaculum</taxon>
    </lineage>
</organism>
<dbReference type="PANTHER" id="PTHR12151">
    <property type="entry name" value="ELECTRON TRANSPORT PROTIN SCO1/SENC FAMILY MEMBER"/>
    <property type="match status" value="1"/>
</dbReference>
<evidence type="ECO:0000313" key="7">
    <source>
        <dbReference type="EMBL" id="AXR82661.1"/>
    </source>
</evidence>
<keyword evidence="2 3" id="KW-0186">Copper</keyword>
<dbReference type="SUPFAM" id="SSF52833">
    <property type="entry name" value="Thioredoxin-like"/>
    <property type="match status" value="1"/>
</dbReference>
<dbReference type="InterPro" id="IPR003782">
    <property type="entry name" value="SCO1/SenC"/>
</dbReference>
<feature type="binding site" evidence="3">
    <location>
        <position position="134"/>
    </location>
    <ligand>
        <name>Cu cation</name>
        <dbReference type="ChEBI" id="CHEBI:23378"/>
    </ligand>
</feature>
<dbReference type="AlphaFoldDB" id="A0A346PT16"/>
<evidence type="ECO:0000256" key="5">
    <source>
        <dbReference type="SAM" id="MobiDB-lite"/>
    </source>
</evidence>
<evidence type="ECO:0000256" key="1">
    <source>
        <dbReference type="ARBA" id="ARBA00010996"/>
    </source>
</evidence>
<reference evidence="8" key="1">
    <citation type="submission" date="2018-02" db="EMBL/GenBank/DDBJ databases">
        <title>Phenotypic and genomic properties of facultatively anaerobic sulfur-reducing natronoarchaea from hypersaline soda lakes.</title>
        <authorList>
            <person name="Sorokin D.Y."/>
            <person name="Kublanov I.V."/>
            <person name="Roman P."/>
            <person name="Sinninghe Damste J.S."/>
            <person name="Golyshin P.N."/>
            <person name="Rojo D."/>
            <person name="Ciordia S."/>
            <person name="Mena M.D.C."/>
            <person name="Ferrer M."/>
            <person name="Messina E."/>
            <person name="Smedile F."/>
            <person name="La Spada G."/>
            <person name="La Cono V."/>
            <person name="Yakimov M.M."/>
        </authorList>
    </citation>
    <scope>NUCLEOTIDE SEQUENCE [LARGE SCALE GENOMIC DNA]</scope>
    <source>
        <strain evidence="8">AArc-Mg</strain>
    </source>
</reference>
<evidence type="ECO:0000256" key="2">
    <source>
        <dbReference type="ARBA" id="ARBA00023008"/>
    </source>
</evidence>
<dbReference type="GO" id="GO:0046872">
    <property type="term" value="F:metal ion binding"/>
    <property type="evidence" value="ECO:0007669"/>
    <property type="project" value="UniProtKB-KW"/>
</dbReference>